<evidence type="ECO:0000256" key="3">
    <source>
        <dbReference type="ARBA" id="ARBA00023170"/>
    </source>
</evidence>
<dbReference type="SMART" id="SM00409">
    <property type="entry name" value="IG"/>
    <property type="match status" value="1"/>
</dbReference>
<dbReference type="AlphaFoldDB" id="A0A4W3GMD4"/>
<evidence type="ECO:0000256" key="5">
    <source>
        <dbReference type="ARBA" id="ARBA00043266"/>
    </source>
</evidence>
<evidence type="ECO:0000256" key="4">
    <source>
        <dbReference type="ARBA" id="ARBA00023319"/>
    </source>
</evidence>
<reference evidence="8" key="2">
    <citation type="journal article" date="2007" name="PLoS Biol.">
        <title>Survey sequencing and comparative analysis of the elephant shark (Callorhinchus milii) genome.</title>
        <authorList>
            <person name="Venkatesh B."/>
            <person name="Kirkness E.F."/>
            <person name="Loh Y.H."/>
            <person name="Halpern A.L."/>
            <person name="Lee A.P."/>
            <person name="Johnson J."/>
            <person name="Dandona N."/>
            <person name="Viswanathan L.D."/>
            <person name="Tay A."/>
            <person name="Venter J.C."/>
            <person name="Strausberg R.L."/>
            <person name="Brenner S."/>
        </authorList>
    </citation>
    <scope>NUCLEOTIDE SEQUENCE [LARGE SCALE GENOMIC DNA]</scope>
</reference>
<feature type="domain" description="Ig-like" evidence="6">
    <location>
        <begin position="27"/>
        <end position="119"/>
    </location>
</feature>
<dbReference type="Pfam" id="PF07686">
    <property type="entry name" value="V-set"/>
    <property type="match status" value="1"/>
</dbReference>
<keyword evidence="3" id="KW-0675">Receptor</keyword>
<dbReference type="Gene3D" id="2.60.40.10">
    <property type="entry name" value="Immunoglobulins"/>
    <property type="match status" value="1"/>
</dbReference>
<keyword evidence="5" id="KW-1279">T cell receptor</keyword>
<keyword evidence="1" id="KW-0732">Signal</keyword>
<accession>A0A4W3GMD4</accession>
<evidence type="ECO:0000256" key="1">
    <source>
        <dbReference type="ARBA" id="ARBA00022729"/>
    </source>
</evidence>
<dbReference type="PANTHER" id="PTHR19367">
    <property type="entry name" value="T-CELL RECEPTOR ALPHA CHAIN V REGION"/>
    <property type="match status" value="1"/>
</dbReference>
<dbReference type="PANTHER" id="PTHR19367:SF18">
    <property type="entry name" value="T CELL RECEPTOR ALPHA VARIABLE 16"/>
    <property type="match status" value="1"/>
</dbReference>
<dbReference type="SUPFAM" id="SSF48726">
    <property type="entry name" value="Immunoglobulin"/>
    <property type="match status" value="1"/>
</dbReference>
<evidence type="ECO:0000259" key="6">
    <source>
        <dbReference type="PROSITE" id="PS50835"/>
    </source>
</evidence>
<reference evidence="7" key="5">
    <citation type="submission" date="2025-09" db="UniProtKB">
        <authorList>
            <consortium name="Ensembl"/>
        </authorList>
    </citation>
    <scope>IDENTIFICATION</scope>
</reference>
<name>A0A4W3GMD4_CALMI</name>
<reference evidence="8" key="1">
    <citation type="journal article" date="2006" name="Science">
        <title>Ancient noncoding elements conserved in the human genome.</title>
        <authorList>
            <person name="Venkatesh B."/>
            <person name="Kirkness E.F."/>
            <person name="Loh Y.H."/>
            <person name="Halpern A.L."/>
            <person name="Lee A.P."/>
            <person name="Johnson J."/>
            <person name="Dandona N."/>
            <person name="Viswanathan L.D."/>
            <person name="Tay A."/>
            <person name="Venter J.C."/>
            <person name="Strausberg R.L."/>
            <person name="Brenner S."/>
        </authorList>
    </citation>
    <scope>NUCLEOTIDE SEQUENCE [LARGE SCALE GENOMIC DNA]</scope>
</reference>
<dbReference type="InterPro" id="IPR051287">
    <property type="entry name" value="TCR_variable_region"/>
</dbReference>
<reference evidence="8" key="3">
    <citation type="journal article" date="2014" name="Nature">
        <title>Elephant shark genome provides unique insights into gnathostome evolution.</title>
        <authorList>
            <consortium name="International Elephant Shark Genome Sequencing Consortium"/>
            <person name="Venkatesh B."/>
            <person name="Lee A.P."/>
            <person name="Ravi V."/>
            <person name="Maurya A.K."/>
            <person name="Lian M.M."/>
            <person name="Swann J.B."/>
            <person name="Ohta Y."/>
            <person name="Flajnik M.F."/>
            <person name="Sutoh Y."/>
            <person name="Kasahara M."/>
            <person name="Hoon S."/>
            <person name="Gangu V."/>
            <person name="Roy S.W."/>
            <person name="Irimia M."/>
            <person name="Korzh V."/>
            <person name="Kondrychyn I."/>
            <person name="Lim Z.W."/>
            <person name="Tay B.H."/>
            <person name="Tohari S."/>
            <person name="Kong K.W."/>
            <person name="Ho S."/>
            <person name="Lorente-Galdos B."/>
            <person name="Quilez J."/>
            <person name="Marques-Bonet T."/>
            <person name="Raney B.J."/>
            <person name="Ingham P.W."/>
            <person name="Tay A."/>
            <person name="Hillier L.W."/>
            <person name="Minx P."/>
            <person name="Boehm T."/>
            <person name="Wilson R.K."/>
            <person name="Brenner S."/>
            <person name="Warren W.C."/>
        </authorList>
    </citation>
    <scope>NUCLEOTIDE SEQUENCE [LARGE SCALE GENOMIC DNA]</scope>
</reference>
<dbReference type="Proteomes" id="UP000314986">
    <property type="component" value="Unassembled WGS sequence"/>
</dbReference>
<dbReference type="InterPro" id="IPR036179">
    <property type="entry name" value="Ig-like_dom_sf"/>
</dbReference>
<evidence type="ECO:0000313" key="7">
    <source>
        <dbReference type="Ensembl" id="ENSCMIP00000004070.1"/>
    </source>
</evidence>
<dbReference type="Ensembl" id="ENSCMIT00000004222.1">
    <property type="protein sequence ID" value="ENSCMIP00000004070.1"/>
    <property type="gene ID" value="ENSCMIG00000002443.1"/>
</dbReference>
<dbReference type="STRING" id="7868.ENSCMIP00000004070"/>
<dbReference type="PROSITE" id="PS50835">
    <property type="entry name" value="IG_LIKE"/>
    <property type="match status" value="1"/>
</dbReference>
<keyword evidence="8" id="KW-1185">Reference proteome</keyword>
<protein>
    <recommendedName>
        <fullName evidence="6">Ig-like domain-containing protein</fullName>
    </recommendedName>
</protein>
<dbReference type="InterPro" id="IPR013783">
    <property type="entry name" value="Ig-like_fold"/>
</dbReference>
<dbReference type="InterPro" id="IPR003599">
    <property type="entry name" value="Ig_sub"/>
</dbReference>
<organism evidence="7 8">
    <name type="scientific">Callorhinchus milii</name>
    <name type="common">Ghost shark</name>
    <dbReference type="NCBI Taxonomy" id="7868"/>
    <lineage>
        <taxon>Eukaryota</taxon>
        <taxon>Metazoa</taxon>
        <taxon>Chordata</taxon>
        <taxon>Craniata</taxon>
        <taxon>Vertebrata</taxon>
        <taxon>Chondrichthyes</taxon>
        <taxon>Holocephali</taxon>
        <taxon>Chimaeriformes</taxon>
        <taxon>Callorhinchidae</taxon>
        <taxon>Callorhinchus</taxon>
    </lineage>
</organism>
<dbReference type="InParanoid" id="A0A4W3GMD4"/>
<keyword evidence="5" id="KW-0391">Immunity</keyword>
<dbReference type="GO" id="GO:0002250">
    <property type="term" value="P:adaptive immune response"/>
    <property type="evidence" value="ECO:0007669"/>
    <property type="project" value="UniProtKB-KW"/>
</dbReference>
<dbReference type="GO" id="GO:0042101">
    <property type="term" value="C:T cell receptor complex"/>
    <property type="evidence" value="ECO:0007669"/>
    <property type="project" value="UniProtKB-KW"/>
</dbReference>
<sequence length="135" mass="15724">WKRTNGGERWQRREDDEQRERHKFMNEGEAVYLQCNYTATSGSNPYLFWYSHYANKAPEYILNTYIRNTKQQRADFAKERFSTNVSNAERTVHLNISQVRVTDSAVYYCSLSPTEAQISDSVLQKLSGGVRQLSA</sequence>
<evidence type="ECO:0000256" key="2">
    <source>
        <dbReference type="ARBA" id="ARBA00023130"/>
    </source>
</evidence>
<keyword evidence="2" id="KW-1064">Adaptive immunity</keyword>
<keyword evidence="4" id="KW-0393">Immunoglobulin domain</keyword>
<dbReference type="GeneTree" id="ENSGT01030000234557"/>
<dbReference type="InterPro" id="IPR007110">
    <property type="entry name" value="Ig-like_dom"/>
</dbReference>
<evidence type="ECO:0000313" key="8">
    <source>
        <dbReference type="Proteomes" id="UP000314986"/>
    </source>
</evidence>
<dbReference type="InterPro" id="IPR013106">
    <property type="entry name" value="Ig_V-set"/>
</dbReference>
<dbReference type="SMART" id="SM00406">
    <property type="entry name" value="IGv"/>
    <property type="match status" value="1"/>
</dbReference>
<proteinExistence type="predicted"/>
<reference evidence="7" key="4">
    <citation type="submission" date="2025-08" db="UniProtKB">
        <authorList>
            <consortium name="Ensembl"/>
        </authorList>
    </citation>
    <scope>IDENTIFICATION</scope>
</reference>